<evidence type="ECO:0000313" key="4">
    <source>
        <dbReference type="Proteomes" id="UP000235616"/>
    </source>
</evidence>
<feature type="coiled-coil region" evidence="1">
    <location>
        <begin position="274"/>
        <end position="308"/>
    </location>
</feature>
<dbReference type="OrthoDB" id="9071733at2"/>
<evidence type="ECO:0000256" key="1">
    <source>
        <dbReference type="SAM" id="Coils"/>
    </source>
</evidence>
<comment type="caution">
    <text evidence="3">The sequence shown here is derived from an EMBL/GenBank/DDBJ whole genome shotgun (WGS) entry which is preliminary data.</text>
</comment>
<keyword evidence="3" id="KW-0238">DNA-binding</keyword>
<evidence type="ECO:0000259" key="2">
    <source>
        <dbReference type="Pfam" id="PF11740"/>
    </source>
</evidence>
<feature type="domain" description="KfrA N-terminal DNA-binding" evidence="2">
    <location>
        <begin position="30"/>
        <end position="142"/>
    </location>
</feature>
<dbReference type="InterPro" id="IPR021104">
    <property type="entry name" value="KfrA_DNA-bd_N"/>
</dbReference>
<keyword evidence="4" id="KW-1185">Reference proteome</keyword>
<dbReference type="Proteomes" id="UP000235616">
    <property type="component" value="Unassembled WGS sequence"/>
</dbReference>
<keyword evidence="1" id="KW-0175">Coiled coil</keyword>
<accession>A0A2N7VFS0</accession>
<feature type="coiled-coil region" evidence="1">
    <location>
        <begin position="104"/>
        <end position="223"/>
    </location>
</feature>
<evidence type="ECO:0000313" key="3">
    <source>
        <dbReference type="EMBL" id="PMS15998.1"/>
    </source>
</evidence>
<gene>
    <name evidence="3" type="ORF">C0Z18_25075</name>
</gene>
<organism evidence="3 4">
    <name type="scientific">Trinickia dabaoshanensis</name>
    <dbReference type="NCBI Taxonomy" id="564714"/>
    <lineage>
        <taxon>Bacteria</taxon>
        <taxon>Pseudomonadati</taxon>
        <taxon>Pseudomonadota</taxon>
        <taxon>Betaproteobacteria</taxon>
        <taxon>Burkholderiales</taxon>
        <taxon>Burkholderiaceae</taxon>
        <taxon>Trinickia</taxon>
    </lineage>
</organism>
<dbReference type="Pfam" id="PF11740">
    <property type="entry name" value="KfrA_N"/>
    <property type="match status" value="1"/>
</dbReference>
<dbReference type="RefSeq" id="WP_102648149.1">
    <property type="nucleotide sequence ID" value="NZ_PNYA01000027.1"/>
</dbReference>
<dbReference type="GO" id="GO:0003677">
    <property type="term" value="F:DNA binding"/>
    <property type="evidence" value="ECO:0007669"/>
    <property type="project" value="UniProtKB-KW"/>
</dbReference>
<dbReference type="EMBL" id="PNYA01000027">
    <property type="protein sequence ID" value="PMS15998.1"/>
    <property type="molecule type" value="Genomic_DNA"/>
</dbReference>
<proteinExistence type="predicted"/>
<name>A0A2N7VFS0_9BURK</name>
<sequence length="404" mass="44901">MTLDEQREAIRNELESLRNTGAHRRELSLHACKRLFFDLGIRPSAAAVRELTQTGSASDIPKDIDHFWERIRDASRVRIGAGAIPRGLEEKAGELLGALFEHALTEAKLTLEDERKQLVDALAQAQSTEREAQIRQQLANEAVQRSEARAQEALERAQMLEAQVSASMAKRTSSEDALQATVVRLETERARLEQQLETERAANAALRERIDSLHQELRQSTEHYATQIKDAISEAERRVKPMLVELDSLRTMAATYQAGIRDASRKEFDFIQQLSAAKGRGDRLEAQVREQSDEIDALTRELAASQERGAFSPELAALLRGWAETGRLDDADFAALGTTADALAQIPAHCPKCVDGEPELARADDGFELLCPECDHSSGIKRSRLEAVTRFMLAARIDDSNINA</sequence>
<reference evidence="3 4" key="1">
    <citation type="submission" date="2018-01" db="EMBL/GenBank/DDBJ databases">
        <title>Whole genome analyses suggest that Burkholderia sensu lato contains two further novel genera in the rhizoxinica-symbiotica group Mycetohabitans gen. nov., and Trinickia gen. nov.: implications for the evolution of diazotrophy and nodulation in the Burkholderiaceae.</title>
        <authorList>
            <person name="Estrada-de los Santos P."/>
            <person name="Palmer M."/>
            <person name="Chavez-Ramirez B."/>
            <person name="Beukes C."/>
            <person name="Steenkamp E.T."/>
            <person name="Hirsch A.M."/>
            <person name="Manyaka P."/>
            <person name="Maluk M."/>
            <person name="Lafos M."/>
            <person name="Crook M."/>
            <person name="Gross E."/>
            <person name="Simon M.F."/>
            <person name="Bueno dos Reis Junior F."/>
            <person name="Poole P.S."/>
            <person name="Venter S.N."/>
            <person name="James E.K."/>
        </authorList>
    </citation>
    <scope>NUCLEOTIDE SEQUENCE [LARGE SCALE GENOMIC DNA]</scope>
    <source>
        <strain evidence="3 4">GIMN1.004</strain>
    </source>
</reference>
<protein>
    <submittedName>
        <fullName evidence="3">DNA-binding protein</fullName>
    </submittedName>
</protein>
<dbReference type="AlphaFoldDB" id="A0A2N7VFS0"/>